<evidence type="ECO:0008006" key="3">
    <source>
        <dbReference type="Google" id="ProtNLM"/>
    </source>
</evidence>
<dbReference type="Proteomes" id="UP001236507">
    <property type="component" value="Unassembled WGS sequence"/>
</dbReference>
<dbReference type="InterPro" id="IPR011008">
    <property type="entry name" value="Dimeric_a/b-barrel"/>
</dbReference>
<evidence type="ECO:0000313" key="2">
    <source>
        <dbReference type="Proteomes" id="UP001236507"/>
    </source>
</evidence>
<reference evidence="1 2" key="1">
    <citation type="submission" date="2023-05" db="EMBL/GenBank/DDBJ databases">
        <title>Novel species of genus Flectobacillus isolated from stream in China.</title>
        <authorList>
            <person name="Lu H."/>
        </authorList>
    </citation>
    <scope>NUCLEOTIDE SEQUENCE [LARGE SCALE GENOMIC DNA]</scope>
    <source>
        <strain evidence="1 2">KCTC 42575</strain>
    </source>
</reference>
<name>A0ABT6YBV0_9BACT</name>
<dbReference type="Gene3D" id="3.30.70.1060">
    <property type="entry name" value="Dimeric alpha+beta barrel"/>
    <property type="match status" value="1"/>
</dbReference>
<evidence type="ECO:0000313" key="1">
    <source>
        <dbReference type="EMBL" id="MDI9861049.1"/>
    </source>
</evidence>
<organism evidence="1 2">
    <name type="scientific">Flectobacillus roseus</name>
    <dbReference type="NCBI Taxonomy" id="502259"/>
    <lineage>
        <taxon>Bacteria</taxon>
        <taxon>Pseudomonadati</taxon>
        <taxon>Bacteroidota</taxon>
        <taxon>Cytophagia</taxon>
        <taxon>Cytophagales</taxon>
        <taxon>Flectobacillaceae</taxon>
        <taxon>Flectobacillus</taxon>
    </lineage>
</organism>
<dbReference type="RefSeq" id="WP_095161375.1">
    <property type="nucleotide sequence ID" value="NZ_JASHIF010000017.1"/>
</dbReference>
<dbReference type="SUPFAM" id="SSF54909">
    <property type="entry name" value="Dimeric alpha+beta barrel"/>
    <property type="match status" value="1"/>
</dbReference>
<dbReference type="EMBL" id="JASHIF010000017">
    <property type="protein sequence ID" value="MDI9861049.1"/>
    <property type="molecule type" value="Genomic_DNA"/>
</dbReference>
<comment type="caution">
    <text evidence="1">The sequence shown here is derived from an EMBL/GenBank/DDBJ whole genome shotgun (WGS) entry which is preliminary data.</text>
</comment>
<proteinExistence type="predicted"/>
<sequence length="96" mass="11343">MHKYQVIFQFELDEELLSKVPQHRNFIGELIQKGIIDSYAISAESTQGWIVMNANSKKEVLQTLEKSPIYHKWVVEVEQLVIYDSQLYRFPKLVMN</sequence>
<protein>
    <recommendedName>
        <fullName evidence="3">Muconolactone isomerase domain-containing protein</fullName>
    </recommendedName>
</protein>
<keyword evidence="2" id="KW-1185">Reference proteome</keyword>
<accession>A0ABT6YBV0</accession>
<gene>
    <name evidence="1" type="ORF">QM524_17665</name>
</gene>